<sequence>MEEGDEGMEEGESKEKGEEGMKKGEEGMEKSVTLTLPLGPLGEDNRKGTQLWPTVMKDSYLFVYTVREE</sequence>
<accession>A0AAE1NM65</accession>
<protein>
    <submittedName>
        <fullName evidence="2">Uncharacterized protein</fullName>
    </submittedName>
</protein>
<comment type="caution">
    <text evidence="2">The sequence shown here is derived from an EMBL/GenBank/DDBJ whole genome shotgun (WGS) entry which is preliminary data.</text>
</comment>
<reference evidence="2" key="1">
    <citation type="submission" date="2023-11" db="EMBL/GenBank/DDBJ databases">
        <title>Genome assemblies of two species of porcelain crab, Petrolisthes cinctipes and Petrolisthes manimaculis (Anomura: Porcellanidae).</title>
        <authorList>
            <person name="Angst P."/>
        </authorList>
    </citation>
    <scope>NUCLEOTIDE SEQUENCE</scope>
    <source>
        <strain evidence="2">PB745_02</strain>
        <tissue evidence="2">Gill</tissue>
    </source>
</reference>
<feature type="compositionally biased region" description="Basic and acidic residues" evidence="1">
    <location>
        <begin position="11"/>
        <end position="29"/>
    </location>
</feature>
<organism evidence="2 3">
    <name type="scientific">Petrolisthes manimaculis</name>
    <dbReference type="NCBI Taxonomy" id="1843537"/>
    <lineage>
        <taxon>Eukaryota</taxon>
        <taxon>Metazoa</taxon>
        <taxon>Ecdysozoa</taxon>
        <taxon>Arthropoda</taxon>
        <taxon>Crustacea</taxon>
        <taxon>Multicrustacea</taxon>
        <taxon>Malacostraca</taxon>
        <taxon>Eumalacostraca</taxon>
        <taxon>Eucarida</taxon>
        <taxon>Decapoda</taxon>
        <taxon>Pleocyemata</taxon>
        <taxon>Anomura</taxon>
        <taxon>Galatheoidea</taxon>
        <taxon>Porcellanidae</taxon>
        <taxon>Petrolisthes</taxon>
    </lineage>
</organism>
<feature type="region of interest" description="Disordered" evidence="1">
    <location>
        <begin position="1"/>
        <end position="48"/>
    </location>
</feature>
<gene>
    <name evidence="2" type="ORF">Pmani_035545</name>
</gene>
<evidence type="ECO:0000313" key="2">
    <source>
        <dbReference type="EMBL" id="KAK4291637.1"/>
    </source>
</evidence>
<dbReference type="AlphaFoldDB" id="A0AAE1NM65"/>
<feature type="compositionally biased region" description="Acidic residues" evidence="1">
    <location>
        <begin position="1"/>
        <end position="10"/>
    </location>
</feature>
<dbReference type="EMBL" id="JAWZYT010005090">
    <property type="protein sequence ID" value="KAK4291637.1"/>
    <property type="molecule type" value="Genomic_DNA"/>
</dbReference>
<keyword evidence="3" id="KW-1185">Reference proteome</keyword>
<evidence type="ECO:0000313" key="3">
    <source>
        <dbReference type="Proteomes" id="UP001292094"/>
    </source>
</evidence>
<name>A0AAE1NM65_9EUCA</name>
<proteinExistence type="predicted"/>
<dbReference type="Proteomes" id="UP001292094">
    <property type="component" value="Unassembled WGS sequence"/>
</dbReference>
<evidence type="ECO:0000256" key="1">
    <source>
        <dbReference type="SAM" id="MobiDB-lite"/>
    </source>
</evidence>